<protein>
    <submittedName>
        <fullName evidence="6">Uncharacterized protein</fullName>
    </submittedName>
</protein>
<evidence type="ECO:0000256" key="4">
    <source>
        <dbReference type="SAM" id="MobiDB-lite"/>
    </source>
</evidence>
<keyword evidence="2" id="KW-0677">Repeat</keyword>
<comment type="caution">
    <text evidence="6">The sequence shown here is derived from an EMBL/GenBank/DDBJ whole genome shotgun (WGS) entry which is preliminary data.</text>
</comment>
<dbReference type="Gene3D" id="2.130.10.10">
    <property type="entry name" value="YVTN repeat-like/Quinoprotein amine dehydrogenase"/>
    <property type="match status" value="2"/>
</dbReference>
<feature type="transmembrane region" description="Helical" evidence="5">
    <location>
        <begin position="311"/>
        <end position="331"/>
    </location>
</feature>
<dbReference type="Proteomes" id="UP000183567">
    <property type="component" value="Unassembled WGS sequence"/>
</dbReference>
<dbReference type="InterPro" id="IPR051350">
    <property type="entry name" value="WD_repeat-ST_regulator"/>
</dbReference>
<reference evidence="6 7" key="1">
    <citation type="submission" date="2016-03" db="EMBL/GenBank/DDBJ databases">
        <title>Comparative genomics of the ectomycorrhizal sister species Rhizopogon vinicolor and Rhizopogon vesiculosus (Basidiomycota: Boletales) reveals a divergence of the mating type B locus.</title>
        <authorList>
            <person name="Mujic A.B."/>
            <person name="Kuo A."/>
            <person name="Tritt A."/>
            <person name="Lipzen A."/>
            <person name="Chen C."/>
            <person name="Johnson J."/>
            <person name="Sharma A."/>
            <person name="Barry K."/>
            <person name="Grigoriev I.V."/>
            <person name="Spatafora J.W."/>
        </authorList>
    </citation>
    <scope>NUCLEOTIDE SEQUENCE [LARGE SCALE GENOMIC DNA]</scope>
    <source>
        <strain evidence="6 7">AM-OR11-056</strain>
    </source>
</reference>
<dbReference type="SMART" id="SM00320">
    <property type="entry name" value="WD40"/>
    <property type="match status" value="4"/>
</dbReference>
<dbReference type="GO" id="GO:0043161">
    <property type="term" value="P:proteasome-mediated ubiquitin-dependent protein catabolic process"/>
    <property type="evidence" value="ECO:0007669"/>
    <property type="project" value="TreeGrafter"/>
</dbReference>
<keyword evidence="5" id="KW-0472">Membrane</keyword>
<keyword evidence="1 3" id="KW-0853">WD repeat</keyword>
<dbReference type="InterPro" id="IPR015943">
    <property type="entry name" value="WD40/YVTN_repeat-like_dom_sf"/>
</dbReference>
<evidence type="ECO:0000256" key="5">
    <source>
        <dbReference type="SAM" id="Phobius"/>
    </source>
</evidence>
<feature type="transmembrane region" description="Helical" evidence="5">
    <location>
        <begin position="352"/>
        <end position="373"/>
    </location>
</feature>
<dbReference type="STRING" id="180088.A0A1J8Q4Q6"/>
<dbReference type="Pfam" id="PF00400">
    <property type="entry name" value="WD40"/>
    <property type="match status" value="1"/>
</dbReference>
<evidence type="ECO:0000256" key="1">
    <source>
        <dbReference type="ARBA" id="ARBA00022574"/>
    </source>
</evidence>
<keyword evidence="5" id="KW-1133">Transmembrane helix</keyword>
<feature type="transmembrane region" description="Helical" evidence="5">
    <location>
        <begin position="379"/>
        <end position="403"/>
    </location>
</feature>
<dbReference type="AlphaFoldDB" id="A0A1J8Q4Q6"/>
<dbReference type="GO" id="GO:0034657">
    <property type="term" value="C:GID complex"/>
    <property type="evidence" value="ECO:0007669"/>
    <property type="project" value="TreeGrafter"/>
</dbReference>
<accession>A0A1J8Q4Q6</accession>
<feature type="transmembrane region" description="Helical" evidence="5">
    <location>
        <begin position="270"/>
        <end position="291"/>
    </location>
</feature>
<evidence type="ECO:0000256" key="2">
    <source>
        <dbReference type="ARBA" id="ARBA00022737"/>
    </source>
</evidence>
<feature type="compositionally biased region" description="Low complexity" evidence="4">
    <location>
        <begin position="948"/>
        <end position="966"/>
    </location>
</feature>
<keyword evidence="7" id="KW-1185">Reference proteome</keyword>
<feature type="region of interest" description="Disordered" evidence="4">
    <location>
        <begin position="937"/>
        <end position="975"/>
    </location>
</feature>
<keyword evidence="5" id="KW-0812">Transmembrane</keyword>
<dbReference type="PANTHER" id="PTHR22838">
    <property type="entry name" value="WD REPEAT PROTEIN 26-RELATED"/>
    <property type="match status" value="1"/>
</dbReference>
<evidence type="ECO:0000313" key="6">
    <source>
        <dbReference type="EMBL" id="OJA08272.1"/>
    </source>
</evidence>
<sequence length="975" mass="108845">MSHVDSDLILDSDRKKSLNEFIGVLKELVADNSAADGGKTRHSVEKAHQYPRSLEEERILEGIEAFKNFQERIEKLDKELRNFDNGARQLGSSAALLLAASRLRERLVRVLFIFRENTASLFPRRVARQSKETLVNPNIMDRRGRVHHEPLKFLSFITEDGCVTESLSQELEGFARDLRMLLRSLNDFPEFRDEAVNTTIHTFIEDLDYWASWLTDYKGQFRVTAVREYVHGLTTEIGNHVDVVASTLSMFIDIGIPTIRLSQEYAASNLSNLATFGTIFSVVTATLLQLSYTHTTLTLSIIVNASWFSSLVFSVSATATSLLGLAWTQSIHRSPTHRVPWWVLTLIRRSPFVLLVMAVACFSVGLMLVSYTISDNPIMSIITTIFTSITSLGLAASLCWVALERLVFIKRRGLHRHQWLEDVMSDVMKPITSLRVAAPIQYTAHRLYSSVCSIPSFIRRYSTGDADVRCAAPSSCGVSTTPASMSSDEKSASIEEEKLYETDEVRRARARDRFQSAVRTVMLLQSHTRSLGSPSLDWMLRPSPSSRTPSIVANVTRRSVIPVISKRLQTLECSQDISPHQALVRDLQFSPDGKYLATASWDKTACIFKVAEPSGDHHVLYHERGFVEQIVWSACGSYVLTRSPRGIKIFTKDGVCLKTFRRTHSVQFVQWVPHEDMSVLSVEGNEIVKLDKNGEVVDTYKFGRVQLRSIAVTSDGIRIIGIGPVDAAPNGLHPSRPTRVEKLYNTRTHLCENQTPIFQDVNDIKLARNDSQILISFGDQTPPQLWKMELCGSRRTPYGCARLTFRHVFSSTVSMEYVGSTFGGKNDQFVLCAGKSGDILIWDRETAAPLHHIHSTDPDQDLTCIACNRLTGDPFAIAAGGIDGGIRIWTTFSSLTPMTPSCDGHHMTLGSESPSYSPRGWPADRVPPNHLLKVIAPPRQRRSPSMVSTAFLSRSSSDSACASQGSTGRKLDEQI</sequence>
<organism evidence="6 7">
    <name type="scientific">Rhizopogon vesiculosus</name>
    <dbReference type="NCBI Taxonomy" id="180088"/>
    <lineage>
        <taxon>Eukaryota</taxon>
        <taxon>Fungi</taxon>
        <taxon>Dikarya</taxon>
        <taxon>Basidiomycota</taxon>
        <taxon>Agaricomycotina</taxon>
        <taxon>Agaricomycetes</taxon>
        <taxon>Agaricomycetidae</taxon>
        <taxon>Boletales</taxon>
        <taxon>Suillineae</taxon>
        <taxon>Rhizopogonaceae</taxon>
        <taxon>Rhizopogon</taxon>
    </lineage>
</organism>
<dbReference type="PANTHER" id="PTHR22838:SF0">
    <property type="entry name" value="WD REPEAT-CONTAINING PROTEIN 26"/>
    <property type="match status" value="1"/>
</dbReference>
<evidence type="ECO:0000256" key="3">
    <source>
        <dbReference type="PROSITE-ProRule" id="PRU00221"/>
    </source>
</evidence>
<gene>
    <name evidence="6" type="ORF">AZE42_03786</name>
</gene>
<evidence type="ECO:0000313" key="7">
    <source>
        <dbReference type="Proteomes" id="UP000183567"/>
    </source>
</evidence>
<dbReference type="InterPro" id="IPR001680">
    <property type="entry name" value="WD40_rpt"/>
</dbReference>
<dbReference type="SUPFAM" id="SSF50978">
    <property type="entry name" value="WD40 repeat-like"/>
    <property type="match status" value="1"/>
</dbReference>
<proteinExistence type="predicted"/>
<dbReference type="InterPro" id="IPR036322">
    <property type="entry name" value="WD40_repeat_dom_sf"/>
</dbReference>
<name>A0A1J8Q4Q6_9AGAM</name>
<dbReference type="OrthoDB" id="2615848at2759"/>
<dbReference type="EMBL" id="LVVM01006350">
    <property type="protein sequence ID" value="OJA08272.1"/>
    <property type="molecule type" value="Genomic_DNA"/>
</dbReference>
<dbReference type="PROSITE" id="PS50082">
    <property type="entry name" value="WD_REPEATS_2"/>
    <property type="match status" value="1"/>
</dbReference>
<feature type="repeat" description="WD" evidence="3">
    <location>
        <begin position="577"/>
        <end position="610"/>
    </location>
</feature>